<dbReference type="EMBL" id="DUZY01000001">
    <property type="protein sequence ID" value="DAD22125.1"/>
    <property type="molecule type" value="Genomic_DNA"/>
</dbReference>
<keyword evidence="1" id="KW-1133">Transmembrane helix</keyword>
<gene>
    <name evidence="2" type="ORF">HUJ06_023588</name>
</gene>
<keyword evidence="1" id="KW-0812">Transmembrane</keyword>
<keyword evidence="1" id="KW-0472">Membrane</keyword>
<name>A0A822XTI0_NELNU</name>
<sequence>MLGFGQLDHPYQGVFGLLCSVSLFYFLKAAWLLLLFLSDLPSLTLLPINIFKLLLPTYLKTGHWQITAKKN</sequence>
<evidence type="ECO:0000313" key="2">
    <source>
        <dbReference type="EMBL" id="DAD22125.1"/>
    </source>
</evidence>
<evidence type="ECO:0000256" key="1">
    <source>
        <dbReference type="SAM" id="Phobius"/>
    </source>
</evidence>
<comment type="caution">
    <text evidence="2">The sequence shown here is derived from an EMBL/GenBank/DDBJ whole genome shotgun (WGS) entry which is preliminary data.</text>
</comment>
<proteinExistence type="predicted"/>
<reference evidence="2 3" key="1">
    <citation type="journal article" date="2020" name="Mol. Biol. Evol.">
        <title>Distinct Expression and Methylation Patterns for Genes with Different Fates following a Single Whole-Genome Duplication in Flowering Plants.</title>
        <authorList>
            <person name="Shi T."/>
            <person name="Rahmani R.S."/>
            <person name="Gugger P.F."/>
            <person name="Wang M."/>
            <person name="Li H."/>
            <person name="Zhang Y."/>
            <person name="Li Z."/>
            <person name="Wang Q."/>
            <person name="Van de Peer Y."/>
            <person name="Marchal K."/>
            <person name="Chen J."/>
        </authorList>
    </citation>
    <scope>NUCLEOTIDE SEQUENCE [LARGE SCALE GENOMIC DNA]</scope>
    <source>
        <tissue evidence="2">Leaf</tissue>
    </source>
</reference>
<feature type="transmembrane region" description="Helical" evidence="1">
    <location>
        <begin position="12"/>
        <end position="37"/>
    </location>
</feature>
<protein>
    <submittedName>
        <fullName evidence="2">Uncharacterized protein</fullName>
    </submittedName>
</protein>
<accession>A0A822XTI0</accession>
<organism evidence="2 3">
    <name type="scientific">Nelumbo nucifera</name>
    <name type="common">Sacred lotus</name>
    <dbReference type="NCBI Taxonomy" id="4432"/>
    <lineage>
        <taxon>Eukaryota</taxon>
        <taxon>Viridiplantae</taxon>
        <taxon>Streptophyta</taxon>
        <taxon>Embryophyta</taxon>
        <taxon>Tracheophyta</taxon>
        <taxon>Spermatophyta</taxon>
        <taxon>Magnoliopsida</taxon>
        <taxon>Proteales</taxon>
        <taxon>Nelumbonaceae</taxon>
        <taxon>Nelumbo</taxon>
    </lineage>
</organism>
<evidence type="ECO:0000313" key="3">
    <source>
        <dbReference type="Proteomes" id="UP000607653"/>
    </source>
</evidence>
<dbReference type="Proteomes" id="UP000607653">
    <property type="component" value="Unassembled WGS sequence"/>
</dbReference>
<dbReference type="AlphaFoldDB" id="A0A822XTI0"/>
<keyword evidence="3" id="KW-1185">Reference proteome</keyword>